<keyword evidence="3" id="KW-0812">Transmembrane</keyword>
<evidence type="ECO:0000256" key="8">
    <source>
        <dbReference type="SAM" id="SignalP"/>
    </source>
</evidence>
<evidence type="ECO:0000256" key="2">
    <source>
        <dbReference type="ARBA" id="ARBA00022679"/>
    </source>
</evidence>
<gene>
    <name evidence="9" type="ORF">Rsub_08962</name>
</gene>
<dbReference type="PANTHER" id="PTHR12812:SF0">
    <property type="entry name" value="HEPARAN-SULFATE 6-O-SULFOTRANSFERASE"/>
    <property type="match status" value="1"/>
</dbReference>
<protein>
    <recommendedName>
        <fullName evidence="11">Sulfotransferase</fullName>
    </recommendedName>
</protein>
<evidence type="ECO:0000256" key="1">
    <source>
        <dbReference type="ARBA" id="ARBA00004167"/>
    </source>
</evidence>
<dbReference type="OrthoDB" id="406981at2759"/>
<dbReference type="InterPro" id="IPR010635">
    <property type="entry name" value="Heparan_SO4-6-sulfoTrfase"/>
</dbReference>
<evidence type="ECO:0000256" key="3">
    <source>
        <dbReference type="ARBA" id="ARBA00022692"/>
    </source>
</evidence>
<feature type="compositionally biased region" description="Gly residues" evidence="7">
    <location>
        <begin position="207"/>
        <end position="218"/>
    </location>
</feature>
<evidence type="ECO:0000256" key="6">
    <source>
        <dbReference type="ARBA" id="ARBA00023180"/>
    </source>
</evidence>
<comment type="caution">
    <text evidence="9">The sequence shown here is derived from an EMBL/GenBank/DDBJ whole genome shotgun (WGS) entry which is preliminary data.</text>
</comment>
<dbReference type="GO" id="GO:0016020">
    <property type="term" value="C:membrane"/>
    <property type="evidence" value="ECO:0007669"/>
    <property type="project" value="UniProtKB-SubCell"/>
</dbReference>
<dbReference type="SUPFAM" id="SSF52540">
    <property type="entry name" value="P-loop containing nucleoside triphosphate hydrolases"/>
    <property type="match status" value="1"/>
</dbReference>
<evidence type="ECO:0008006" key="11">
    <source>
        <dbReference type="Google" id="ProtNLM"/>
    </source>
</evidence>
<comment type="subcellular location">
    <subcellularLocation>
        <location evidence="1">Membrane</location>
        <topology evidence="1">Single-pass membrane protein</topology>
    </subcellularLocation>
</comment>
<dbReference type="EMBL" id="BDRX01000074">
    <property type="protein sequence ID" value="GBF96086.1"/>
    <property type="molecule type" value="Genomic_DNA"/>
</dbReference>
<keyword evidence="4" id="KW-1133">Transmembrane helix</keyword>
<evidence type="ECO:0000313" key="9">
    <source>
        <dbReference type="EMBL" id="GBF96086.1"/>
    </source>
</evidence>
<dbReference type="GO" id="GO:0017095">
    <property type="term" value="F:heparan sulfate 6-sulfotransferase activity"/>
    <property type="evidence" value="ECO:0007669"/>
    <property type="project" value="TreeGrafter"/>
</dbReference>
<feature type="chain" id="PRO_5015971696" description="Sulfotransferase" evidence="8">
    <location>
        <begin position="43"/>
        <end position="269"/>
    </location>
</feature>
<dbReference type="STRING" id="307507.A0A2V0P8B4"/>
<feature type="signal peptide" evidence="8">
    <location>
        <begin position="1"/>
        <end position="42"/>
    </location>
</feature>
<evidence type="ECO:0000256" key="7">
    <source>
        <dbReference type="SAM" id="MobiDB-lite"/>
    </source>
</evidence>
<evidence type="ECO:0000256" key="4">
    <source>
        <dbReference type="ARBA" id="ARBA00022989"/>
    </source>
</evidence>
<sequence length="269" mass="28101">MPGAATPPRPRPRLGRAPPRRRAASPLAAAALLAFAVSAAAAAAAAAADADAAGAAGASAAADCPALLRSFRDLAASSAASPYDSDFKLLFFLHIPRTAGRSLFTCLLRPGTHPAARCPKSYESLDPGQLPPDCRLLSSHDDYSVVAQLPPGRVAVVTQLRDPLQRFVSAYEFAIEAAAKEASMPPAVAEEARRRRQRQRTARPAPDGGGGGGGGGGSDSDSDSGSEAGDGPDPRRTHTINVWPWSHLIPFFTADIRQRVGRRRRGAAR</sequence>
<evidence type="ECO:0000313" key="10">
    <source>
        <dbReference type="Proteomes" id="UP000247498"/>
    </source>
</evidence>
<organism evidence="9 10">
    <name type="scientific">Raphidocelis subcapitata</name>
    <dbReference type="NCBI Taxonomy" id="307507"/>
    <lineage>
        <taxon>Eukaryota</taxon>
        <taxon>Viridiplantae</taxon>
        <taxon>Chlorophyta</taxon>
        <taxon>core chlorophytes</taxon>
        <taxon>Chlorophyceae</taxon>
        <taxon>CS clade</taxon>
        <taxon>Sphaeropleales</taxon>
        <taxon>Selenastraceae</taxon>
        <taxon>Raphidocelis</taxon>
    </lineage>
</organism>
<dbReference type="InterPro" id="IPR027417">
    <property type="entry name" value="P-loop_NTPase"/>
</dbReference>
<evidence type="ECO:0000256" key="5">
    <source>
        <dbReference type="ARBA" id="ARBA00023136"/>
    </source>
</evidence>
<reference evidence="9 10" key="1">
    <citation type="journal article" date="2018" name="Sci. Rep.">
        <title>Raphidocelis subcapitata (=Pseudokirchneriella subcapitata) provides an insight into genome evolution and environmental adaptations in the Sphaeropleales.</title>
        <authorList>
            <person name="Suzuki S."/>
            <person name="Yamaguchi H."/>
            <person name="Nakajima N."/>
            <person name="Kawachi M."/>
        </authorList>
    </citation>
    <scope>NUCLEOTIDE SEQUENCE [LARGE SCALE GENOMIC DNA]</scope>
    <source>
        <strain evidence="9 10">NIES-35</strain>
    </source>
</reference>
<dbReference type="AlphaFoldDB" id="A0A2V0P8B4"/>
<feature type="region of interest" description="Disordered" evidence="7">
    <location>
        <begin position="182"/>
        <end position="239"/>
    </location>
</feature>
<feature type="region of interest" description="Disordered" evidence="7">
    <location>
        <begin position="1"/>
        <end position="22"/>
    </location>
</feature>
<accession>A0A2V0P8B4</accession>
<feature type="compositionally biased region" description="Basic residues" evidence="7">
    <location>
        <begin position="10"/>
        <end position="22"/>
    </location>
</feature>
<dbReference type="PANTHER" id="PTHR12812">
    <property type="entry name" value="HEPARAN SULFATE 6-O-SULFOTRANSFERASE 3"/>
    <property type="match status" value="1"/>
</dbReference>
<dbReference type="InParanoid" id="A0A2V0P8B4"/>
<keyword evidence="10" id="KW-1185">Reference proteome</keyword>
<keyword evidence="5" id="KW-0472">Membrane</keyword>
<dbReference type="Gene3D" id="3.40.50.300">
    <property type="entry name" value="P-loop containing nucleotide triphosphate hydrolases"/>
    <property type="match status" value="1"/>
</dbReference>
<keyword evidence="2" id="KW-0808">Transferase</keyword>
<keyword evidence="8" id="KW-0732">Signal</keyword>
<dbReference type="Proteomes" id="UP000247498">
    <property type="component" value="Unassembled WGS sequence"/>
</dbReference>
<name>A0A2V0P8B4_9CHLO</name>
<keyword evidence="6" id="KW-0325">Glycoprotein</keyword>
<proteinExistence type="predicted"/>